<keyword evidence="3" id="KW-1185">Reference proteome</keyword>
<evidence type="ECO:0000313" key="2">
    <source>
        <dbReference type="EMBL" id="SCQ16512.1"/>
    </source>
</evidence>
<sequence>MVLLVSIVHGQVDHVRGEVKTVQEEYIECEINDKRKKWNKLKLMNELTKLNHDMICLQTNRFHPFKNICRRDFSFLEQGRKYYTSREKLQKRNYKIIFENLRNSPSIQISFCGILITAIVGLLDLRNKKFKTV</sequence>
<protein>
    <submittedName>
        <fullName evidence="2">Uncharacterized protein</fullName>
    </submittedName>
</protein>
<gene>
    <name evidence="2" type="primary">PocGH01_10026300</name>
    <name evidence="2" type="ORF">POCGH01_10026300</name>
</gene>
<feature type="transmembrane region" description="Helical" evidence="1">
    <location>
        <begin position="107"/>
        <end position="125"/>
    </location>
</feature>
<proteinExistence type="predicted"/>
<name>A0A1D3U8W8_PLAOA</name>
<dbReference type="AlphaFoldDB" id="A0A1D3U8W8"/>
<reference evidence="2 3" key="1">
    <citation type="submission" date="2016-06" db="EMBL/GenBank/DDBJ databases">
        <authorList>
            <consortium name="Pathogen Informatics"/>
        </authorList>
    </citation>
    <scope>NUCLEOTIDE SEQUENCE [LARGE SCALE GENOMIC DNA]</scope>
    <source>
        <strain evidence="2">PocGH01</strain>
    </source>
</reference>
<evidence type="ECO:0000313" key="3">
    <source>
        <dbReference type="Proteomes" id="UP000242942"/>
    </source>
</evidence>
<accession>A0A1D3U8W8</accession>
<evidence type="ECO:0000256" key="1">
    <source>
        <dbReference type="SAM" id="Phobius"/>
    </source>
</evidence>
<dbReference type="VEuPathDB" id="PlasmoDB:PocGH01_10026300"/>
<organism evidence="2 3">
    <name type="scientific">Plasmodium ovale</name>
    <name type="common">malaria parasite P. ovale</name>
    <dbReference type="NCBI Taxonomy" id="36330"/>
    <lineage>
        <taxon>Eukaryota</taxon>
        <taxon>Sar</taxon>
        <taxon>Alveolata</taxon>
        <taxon>Apicomplexa</taxon>
        <taxon>Aconoidasida</taxon>
        <taxon>Haemosporida</taxon>
        <taxon>Plasmodiidae</taxon>
        <taxon>Plasmodium</taxon>
        <taxon>Plasmodium (Plasmodium)</taxon>
    </lineage>
</organism>
<dbReference type="OrthoDB" id="379557at2759"/>
<keyword evidence="1" id="KW-0472">Membrane</keyword>
<keyword evidence="1" id="KW-0812">Transmembrane</keyword>
<keyword evidence="1" id="KW-1133">Transmembrane helix</keyword>
<dbReference type="Proteomes" id="UP000242942">
    <property type="component" value="Chromosome 10"/>
</dbReference>
<dbReference type="EMBL" id="LT594591">
    <property type="protein sequence ID" value="SCQ16512.1"/>
    <property type="molecule type" value="Genomic_DNA"/>
</dbReference>